<name>A0ABR3ULX2_9PLEO</name>
<comment type="caution">
    <text evidence="2">The sequence shown here is derived from an EMBL/GenBank/DDBJ whole genome shotgun (WGS) entry which is preliminary data.</text>
</comment>
<keyword evidence="3" id="KW-1185">Reference proteome</keyword>
<reference evidence="2 3" key="1">
    <citation type="submission" date="2024-09" db="EMBL/GenBank/DDBJ databases">
        <title>T2T genomes of carrot and Alternaria dauci and their utility for understanding host-pathogen interaction during carrot leaf blight disease.</title>
        <authorList>
            <person name="Liu W."/>
            <person name="Xu S."/>
            <person name="Ou C."/>
            <person name="Liu X."/>
            <person name="Zhuang F."/>
            <person name="Deng X.W."/>
        </authorList>
    </citation>
    <scope>NUCLEOTIDE SEQUENCE [LARGE SCALE GENOMIC DNA]</scope>
    <source>
        <strain evidence="2 3">A2016</strain>
    </source>
</reference>
<feature type="region of interest" description="Disordered" evidence="1">
    <location>
        <begin position="1"/>
        <end position="35"/>
    </location>
</feature>
<dbReference type="RefSeq" id="XP_069307919.1">
    <property type="nucleotide sequence ID" value="XM_069450091.1"/>
</dbReference>
<evidence type="ECO:0000313" key="2">
    <source>
        <dbReference type="EMBL" id="KAL1797335.1"/>
    </source>
</evidence>
<evidence type="ECO:0000313" key="3">
    <source>
        <dbReference type="Proteomes" id="UP001578633"/>
    </source>
</evidence>
<dbReference type="GeneID" id="96084263"/>
<protein>
    <submittedName>
        <fullName evidence="2">Uncharacterized protein</fullName>
    </submittedName>
</protein>
<dbReference type="EMBL" id="JBHGVX010000003">
    <property type="protein sequence ID" value="KAL1797335.1"/>
    <property type="molecule type" value="Genomic_DNA"/>
</dbReference>
<accession>A0ABR3ULX2</accession>
<sequence>MATDSVNRYRESSPTASETTLNRAKQSSSEDQGGFGTLDALPIELRQEIYGLAFRVDESVTVKECCNPDMSKRKRANCPKHGTLAKPDAGRFNILQVSKAMRGEAMWVVFGKGTLHLNTEEYMSKYFCGRWSKSLRGMNVFKATNAHQKPIWNTANQFRTIKIEISEDQLQDGNPYIFVDRLVRTVSLLCTEQDEDQTAHKAVDVDLGSLFHQMLPFNEHSQIDARYGDYLDWLCVHSDIHDPDHDKLAEIVAHNLQRLVLIIGKYPGRDHWRILMKTGVPDEDEGGAKALEDMCRACEEHGVGFCLYVN</sequence>
<feature type="compositionally biased region" description="Polar residues" evidence="1">
    <location>
        <begin position="1"/>
        <end position="31"/>
    </location>
</feature>
<gene>
    <name evidence="2" type="ORF">ACET3X_003941</name>
</gene>
<dbReference type="Proteomes" id="UP001578633">
    <property type="component" value="Chromosome 3"/>
</dbReference>
<proteinExistence type="predicted"/>
<evidence type="ECO:0000256" key="1">
    <source>
        <dbReference type="SAM" id="MobiDB-lite"/>
    </source>
</evidence>
<organism evidence="2 3">
    <name type="scientific">Alternaria dauci</name>
    <dbReference type="NCBI Taxonomy" id="48095"/>
    <lineage>
        <taxon>Eukaryota</taxon>
        <taxon>Fungi</taxon>
        <taxon>Dikarya</taxon>
        <taxon>Ascomycota</taxon>
        <taxon>Pezizomycotina</taxon>
        <taxon>Dothideomycetes</taxon>
        <taxon>Pleosporomycetidae</taxon>
        <taxon>Pleosporales</taxon>
        <taxon>Pleosporineae</taxon>
        <taxon>Pleosporaceae</taxon>
        <taxon>Alternaria</taxon>
        <taxon>Alternaria sect. Porri</taxon>
    </lineage>
</organism>